<keyword evidence="3" id="KW-1185">Reference proteome</keyword>
<protein>
    <submittedName>
        <fullName evidence="2">Uncharacterized protein</fullName>
    </submittedName>
</protein>
<dbReference type="VEuPathDB" id="FungiDB:MGG_09500"/>
<feature type="region of interest" description="Disordered" evidence="1">
    <location>
        <begin position="1"/>
        <end position="62"/>
    </location>
</feature>
<dbReference type="OrthoDB" id="10442432at2759"/>
<dbReference type="InParanoid" id="G4N1S2"/>
<reference evidence="2 3" key="1">
    <citation type="journal article" date="2005" name="Nature">
        <title>The genome sequence of the rice blast fungus Magnaporthe grisea.</title>
        <authorList>
            <person name="Dean R.A."/>
            <person name="Talbot N.J."/>
            <person name="Ebbole D.J."/>
            <person name="Farman M.L."/>
            <person name="Mitchell T.K."/>
            <person name="Orbach M.J."/>
            <person name="Thon M."/>
            <person name="Kulkarni R."/>
            <person name="Xu J.R."/>
            <person name="Pan H."/>
            <person name="Read N.D."/>
            <person name="Lee Y.H."/>
            <person name="Carbone I."/>
            <person name="Brown D."/>
            <person name="Oh Y.Y."/>
            <person name="Donofrio N."/>
            <person name="Jeong J.S."/>
            <person name="Soanes D.M."/>
            <person name="Djonovic S."/>
            <person name="Kolomiets E."/>
            <person name="Rehmeyer C."/>
            <person name="Li W."/>
            <person name="Harding M."/>
            <person name="Kim S."/>
            <person name="Lebrun M.H."/>
            <person name="Bohnert H."/>
            <person name="Coughlan S."/>
            <person name="Butler J."/>
            <person name="Calvo S."/>
            <person name="Ma L.J."/>
            <person name="Nicol R."/>
            <person name="Purcell S."/>
            <person name="Nusbaum C."/>
            <person name="Galagan J.E."/>
            <person name="Birren B.W."/>
        </authorList>
    </citation>
    <scope>NUCLEOTIDE SEQUENCE [LARGE SCALE GENOMIC DNA]</scope>
    <source>
        <strain evidence="3">70-15 / ATCC MYA-4617 / FGSC 8958</strain>
    </source>
</reference>
<dbReference type="Proteomes" id="UP000009058">
    <property type="component" value="Chromosome 3"/>
</dbReference>
<accession>G4N1S2</accession>
<evidence type="ECO:0000313" key="2">
    <source>
        <dbReference type="EMBL" id="EHA52437.1"/>
    </source>
</evidence>
<proteinExistence type="predicted"/>
<dbReference type="RefSeq" id="XP_003712244.1">
    <property type="nucleotide sequence ID" value="XM_003712196.1"/>
</dbReference>
<dbReference type="GeneID" id="2680537"/>
<organism evidence="2 3">
    <name type="scientific">Pyricularia oryzae (strain 70-15 / ATCC MYA-4617 / FGSC 8958)</name>
    <name type="common">Rice blast fungus</name>
    <name type="synonym">Magnaporthe oryzae</name>
    <dbReference type="NCBI Taxonomy" id="242507"/>
    <lineage>
        <taxon>Eukaryota</taxon>
        <taxon>Fungi</taxon>
        <taxon>Dikarya</taxon>
        <taxon>Ascomycota</taxon>
        <taxon>Pezizomycotina</taxon>
        <taxon>Sordariomycetes</taxon>
        <taxon>Sordariomycetidae</taxon>
        <taxon>Magnaporthales</taxon>
        <taxon>Pyriculariaceae</taxon>
        <taxon>Pyricularia</taxon>
    </lineage>
</organism>
<reference key="2">
    <citation type="submission" date="2011-05" db="EMBL/GenBank/DDBJ databases">
        <title>The Genome Sequence of Magnaporthe oryzae 70-15.</title>
        <authorList>
            <consortium name="The Broad Institute Genome Sequencing Platform"/>
            <person name="Ma L.-J."/>
            <person name="Dead R."/>
            <person name="Young S.K."/>
            <person name="Zeng Q."/>
            <person name="Gargeya S."/>
            <person name="Fitzgerald M."/>
            <person name="Haas B."/>
            <person name="Abouelleil A."/>
            <person name="Alvarado L."/>
            <person name="Arachchi H.M."/>
            <person name="Berlin A."/>
            <person name="Brown A."/>
            <person name="Chapman S.B."/>
            <person name="Chen Z."/>
            <person name="Dunbar C."/>
            <person name="Freedman E."/>
            <person name="Gearin G."/>
            <person name="Gellesch M."/>
            <person name="Goldberg J."/>
            <person name="Griggs A."/>
            <person name="Gujja S."/>
            <person name="Heiman D."/>
            <person name="Howarth C."/>
            <person name="Larson L."/>
            <person name="Lui A."/>
            <person name="MacDonald P.J.P."/>
            <person name="Mehta T."/>
            <person name="Montmayeur A."/>
            <person name="Murphy C."/>
            <person name="Neiman D."/>
            <person name="Pearson M."/>
            <person name="Priest M."/>
            <person name="Roberts A."/>
            <person name="Saif S."/>
            <person name="Shea T."/>
            <person name="Shenoy N."/>
            <person name="Sisk P."/>
            <person name="Stolte C."/>
            <person name="Sykes S."/>
            <person name="Yandava C."/>
            <person name="Wortman J."/>
            <person name="Nusbaum C."/>
            <person name="Birren B."/>
        </authorList>
    </citation>
    <scope>NUCLEOTIDE SEQUENCE</scope>
    <source>
        <strain>70-15</strain>
    </source>
</reference>
<dbReference type="EMBL" id="CM001233">
    <property type="protein sequence ID" value="EHA52437.1"/>
    <property type="molecule type" value="Genomic_DNA"/>
</dbReference>
<sequence length="101" mass="10804">MLEGVSCGNHTDLARTQYPTTEGPAVFRPDSKPQLVYVPSGKTGPIAGREQGKGFSGTDHKAPCVPVPQENPGAAAHFDARIWAVQCGKLRIRLAGCGRYR</sequence>
<dbReference type="KEGG" id="mgr:MGG_09500"/>
<dbReference type="HOGENOM" id="CLU_2292249_0_0_1"/>
<name>G4N1S2_PYRO7</name>
<evidence type="ECO:0000313" key="3">
    <source>
        <dbReference type="Proteomes" id="UP000009058"/>
    </source>
</evidence>
<evidence type="ECO:0000256" key="1">
    <source>
        <dbReference type="SAM" id="MobiDB-lite"/>
    </source>
</evidence>
<gene>
    <name evidence="2" type="ORF">MGG_09500</name>
</gene>
<dbReference type="AlphaFoldDB" id="G4N1S2"/>